<keyword evidence="1" id="KW-0805">Transcription regulation</keyword>
<protein>
    <recommendedName>
        <fullName evidence="4">NET domain-containing protein</fullName>
    </recommendedName>
</protein>
<keyword evidence="6" id="KW-1185">Reference proteome</keyword>
<dbReference type="HOGENOM" id="CLU_107887_0_0_1"/>
<evidence type="ECO:0000256" key="2">
    <source>
        <dbReference type="ARBA" id="ARBA00023163"/>
    </source>
</evidence>
<organism evidence="5 6">
    <name type="scientific">Vitis vinifera</name>
    <name type="common">Grape</name>
    <dbReference type="NCBI Taxonomy" id="29760"/>
    <lineage>
        <taxon>Eukaryota</taxon>
        <taxon>Viridiplantae</taxon>
        <taxon>Streptophyta</taxon>
        <taxon>Embryophyta</taxon>
        <taxon>Tracheophyta</taxon>
        <taxon>Spermatophyta</taxon>
        <taxon>Magnoliopsida</taxon>
        <taxon>eudicotyledons</taxon>
        <taxon>Gunneridae</taxon>
        <taxon>Pentapetalae</taxon>
        <taxon>rosids</taxon>
        <taxon>Vitales</taxon>
        <taxon>Vitaceae</taxon>
        <taxon>Viteae</taxon>
        <taxon>Vitis</taxon>
    </lineage>
</organism>
<name>F6HCT9_VITVI</name>
<dbReference type="Pfam" id="PF17035">
    <property type="entry name" value="BET"/>
    <property type="match status" value="1"/>
</dbReference>
<evidence type="ECO:0000313" key="6">
    <source>
        <dbReference type="Proteomes" id="UP000009183"/>
    </source>
</evidence>
<dbReference type="InterPro" id="IPR027353">
    <property type="entry name" value="NET_dom"/>
</dbReference>
<gene>
    <name evidence="5" type="ORF">VIT_00s0415g00050</name>
</gene>
<dbReference type="PROSITE" id="PS51525">
    <property type="entry name" value="NET"/>
    <property type="match status" value="1"/>
</dbReference>
<sequence>MEQLVAIIRKRNPHMAQDGDDIELDIEAVDIETLWELDRFVSNYKKMESKIRRQGLIMNQTLATQLNKSPVTDNPDVGQKNKKGEIGEEDVDIGEEMPVSHFPPVEIDKDAAYASSSSRSSSGSSSSSDDSSSSDSGSSSGSDSDADSVHSPCAESKDASVT</sequence>
<evidence type="ECO:0000313" key="5">
    <source>
        <dbReference type="EMBL" id="CCB50034.1"/>
    </source>
</evidence>
<evidence type="ECO:0000256" key="3">
    <source>
        <dbReference type="SAM" id="MobiDB-lite"/>
    </source>
</evidence>
<dbReference type="InterPro" id="IPR038336">
    <property type="entry name" value="NET_sf"/>
</dbReference>
<dbReference type="PANTHER" id="PTHR45926">
    <property type="entry name" value="OSJNBA0053K19.4 PROTEIN"/>
    <property type="match status" value="1"/>
</dbReference>
<dbReference type="eggNOG" id="KOG1474">
    <property type="taxonomic scope" value="Eukaryota"/>
</dbReference>
<dbReference type="KEGG" id="vvi:100257129"/>
<dbReference type="Proteomes" id="UP000009183">
    <property type="component" value="Unassembled WGS sequence, unordered"/>
</dbReference>
<dbReference type="AlphaFoldDB" id="F6HCT9"/>
<accession>F6HCT9</accession>
<reference evidence="6" key="1">
    <citation type="journal article" date="2007" name="Nature">
        <title>The grapevine genome sequence suggests ancestral hexaploidization in major angiosperm phyla.</title>
        <authorList>
            <consortium name="The French-Italian Public Consortium for Grapevine Genome Characterization."/>
            <person name="Jaillon O."/>
            <person name="Aury J.-M."/>
            <person name="Noel B."/>
            <person name="Policriti A."/>
            <person name="Clepet C."/>
            <person name="Casagrande A."/>
            <person name="Choisne N."/>
            <person name="Aubourg S."/>
            <person name="Vitulo N."/>
            <person name="Jubin C."/>
            <person name="Vezzi A."/>
            <person name="Legeai F."/>
            <person name="Hugueney P."/>
            <person name="Dasilva C."/>
            <person name="Horner D."/>
            <person name="Mica E."/>
            <person name="Jublot D."/>
            <person name="Poulain J."/>
            <person name="Bruyere C."/>
            <person name="Billault A."/>
            <person name="Segurens B."/>
            <person name="Gouyvenoux M."/>
            <person name="Ugarte E."/>
            <person name="Cattonaro F."/>
            <person name="Anthouard V."/>
            <person name="Vico V."/>
            <person name="Del Fabbro C."/>
            <person name="Alaux M."/>
            <person name="Di Gaspero G."/>
            <person name="Dumas V."/>
            <person name="Felice N."/>
            <person name="Paillard S."/>
            <person name="Juman I."/>
            <person name="Moroldo M."/>
            <person name="Scalabrin S."/>
            <person name="Canaguier A."/>
            <person name="Le Clainche I."/>
            <person name="Malacrida G."/>
            <person name="Durand E."/>
            <person name="Pesole G."/>
            <person name="Laucou V."/>
            <person name="Chatelet P."/>
            <person name="Merdinoglu D."/>
            <person name="Delledonne M."/>
            <person name="Pezzotti M."/>
            <person name="Lecharny A."/>
            <person name="Scarpelli C."/>
            <person name="Artiguenave F."/>
            <person name="Pe M.E."/>
            <person name="Valle G."/>
            <person name="Morgante M."/>
            <person name="Caboche M."/>
            <person name="Adam-Blondon A.-F."/>
            <person name="Weissenbach J."/>
            <person name="Quetier F."/>
            <person name="Wincker P."/>
        </authorList>
    </citation>
    <scope>NUCLEOTIDE SEQUENCE [LARGE SCALE GENOMIC DNA]</scope>
    <source>
        <strain evidence="6">cv. Pinot noir / PN40024</strain>
    </source>
</reference>
<dbReference type="OrthoDB" id="907809at2759"/>
<evidence type="ECO:0000256" key="1">
    <source>
        <dbReference type="ARBA" id="ARBA00023015"/>
    </source>
</evidence>
<dbReference type="Gene3D" id="1.20.1270.220">
    <property type="match status" value="1"/>
</dbReference>
<dbReference type="InParanoid" id="F6HCT9"/>
<feature type="region of interest" description="Disordered" evidence="3">
    <location>
        <begin position="65"/>
        <end position="162"/>
    </location>
</feature>
<proteinExistence type="predicted"/>
<dbReference type="EMBL" id="FN595524">
    <property type="protein sequence ID" value="CCB50034.1"/>
    <property type="molecule type" value="Genomic_DNA"/>
</dbReference>
<dbReference type="STRING" id="29760.F6HCT9"/>
<keyword evidence="2" id="KW-0804">Transcription</keyword>
<evidence type="ECO:0000259" key="4">
    <source>
        <dbReference type="PROSITE" id="PS51525"/>
    </source>
</evidence>
<dbReference type="PaxDb" id="29760-VIT_00s0415g00050.t01"/>
<feature type="domain" description="NET" evidence="4">
    <location>
        <begin position="1"/>
        <end position="52"/>
    </location>
</feature>
<feature type="compositionally biased region" description="Low complexity" evidence="3">
    <location>
        <begin position="115"/>
        <end position="143"/>
    </location>
</feature>